<reference evidence="4" key="1">
    <citation type="submission" date="2016-06" db="UniProtKB">
        <authorList>
            <consortium name="WormBaseParasite"/>
        </authorList>
    </citation>
    <scope>IDENTIFICATION</scope>
</reference>
<evidence type="ECO:0000313" key="2">
    <source>
        <dbReference type="EMBL" id="VDL85383.1"/>
    </source>
</evidence>
<feature type="region of interest" description="Disordered" evidence="1">
    <location>
        <begin position="1"/>
        <end position="23"/>
    </location>
</feature>
<dbReference type="WBParaSite" id="SSLN_0000031301-mRNA-1">
    <property type="protein sequence ID" value="SSLN_0000031301-mRNA-1"/>
    <property type="gene ID" value="SSLN_0000031301"/>
</dbReference>
<gene>
    <name evidence="2" type="ORF">SSLN_LOCUS296</name>
</gene>
<keyword evidence="3" id="KW-1185">Reference proteome</keyword>
<name>A0A183S7U8_SCHSO</name>
<sequence>MPRLRVEPISCKPSGKGNDPHHVPNFPAIYEDAGFVEPFTQFPKSVSYASMQTPGFLQVPDIIVLLLERMDKFIPPLPSLFNGYTMDLLQASEVLLSALIHGSDFHAAFIGRELDEASPTQLCLLLQLFLLRLEYPPLLASEELCGLLSQEDFPVTPIVGVCNPVTYDFVAKELKASFVGSLAAQNATYAFIMERFQRWCQKELAFRLAGGASSLESAEVYRDAVDFLAHLFSNCLIGLNNYYLAANRMRACCHISAPDMKRKIVRLCLGFIPSRFWHDISLHGITEPPLPGSQTAQWPPEKAANAPKYMSVDPADYV</sequence>
<dbReference type="EMBL" id="UYSU01000182">
    <property type="protein sequence ID" value="VDL85383.1"/>
    <property type="molecule type" value="Genomic_DNA"/>
</dbReference>
<accession>A0A183S7U8</accession>
<reference evidence="2 3" key="2">
    <citation type="submission" date="2018-11" db="EMBL/GenBank/DDBJ databases">
        <authorList>
            <consortium name="Pathogen Informatics"/>
        </authorList>
    </citation>
    <scope>NUCLEOTIDE SEQUENCE [LARGE SCALE GENOMIC DNA]</scope>
    <source>
        <strain evidence="2 3">NST_G2</strain>
    </source>
</reference>
<evidence type="ECO:0000256" key="1">
    <source>
        <dbReference type="SAM" id="MobiDB-lite"/>
    </source>
</evidence>
<organism evidence="4">
    <name type="scientific">Schistocephalus solidus</name>
    <name type="common">Tapeworm</name>
    <dbReference type="NCBI Taxonomy" id="70667"/>
    <lineage>
        <taxon>Eukaryota</taxon>
        <taxon>Metazoa</taxon>
        <taxon>Spiralia</taxon>
        <taxon>Lophotrochozoa</taxon>
        <taxon>Platyhelminthes</taxon>
        <taxon>Cestoda</taxon>
        <taxon>Eucestoda</taxon>
        <taxon>Diphyllobothriidea</taxon>
        <taxon>Diphyllobothriidae</taxon>
        <taxon>Schistocephalus</taxon>
    </lineage>
</organism>
<dbReference type="OrthoDB" id="6230282at2759"/>
<evidence type="ECO:0000313" key="4">
    <source>
        <dbReference type="WBParaSite" id="SSLN_0000031301-mRNA-1"/>
    </source>
</evidence>
<dbReference type="AlphaFoldDB" id="A0A183S7U8"/>
<proteinExistence type="predicted"/>
<evidence type="ECO:0000313" key="3">
    <source>
        <dbReference type="Proteomes" id="UP000275846"/>
    </source>
</evidence>
<protein>
    <submittedName>
        <fullName evidence="2 4">Uncharacterized protein</fullName>
    </submittedName>
</protein>
<dbReference type="Proteomes" id="UP000275846">
    <property type="component" value="Unassembled WGS sequence"/>
</dbReference>